<dbReference type="PANTHER" id="PTHR34980">
    <property type="entry name" value="INNER MEMBRANE PROTEIN-RELATED-RELATED"/>
    <property type="match status" value="1"/>
</dbReference>
<dbReference type="InterPro" id="IPR008523">
    <property type="entry name" value="DUF805"/>
</dbReference>
<evidence type="ECO:0000313" key="1">
    <source>
        <dbReference type="EMBL" id="SUM84931.1"/>
    </source>
</evidence>
<protein>
    <submittedName>
        <fullName evidence="1">Integral membrane protein</fullName>
    </submittedName>
</protein>
<dbReference type="RefSeq" id="WP_037539158.1">
    <property type="nucleotide sequence ID" value="NZ_CAXOKG010000006.1"/>
</dbReference>
<dbReference type="AlphaFoldDB" id="A0A380HPC2"/>
<reference evidence="1 2" key="1">
    <citation type="submission" date="2018-06" db="EMBL/GenBank/DDBJ databases">
        <authorList>
            <consortium name="Pathogen Informatics"/>
            <person name="Doyle S."/>
        </authorList>
    </citation>
    <scope>NUCLEOTIDE SEQUENCE [LARGE SCALE GENOMIC DNA]</scope>
    <source>
        <strain evidence="1 2">NCTC7688</strain>
    </source>
</reference>
<sequence length="154" mass="17659">MIHYYKLFWINALNIKGRARRKEFWYPFLMNILINIMLEIIFFLLPIPAIIEDTVGWIVYILILVAMFTVTVRRFHDVGMTMLIPIIIFLIAVINDFSEFINSDIPTLDNSALTVIAVIFGVVYIVILIISLAVCCTSGQKETNKYGVNPKAVE</sequence>
<dbReference type="Proteomes" id="UP000254707">
    <property type="component" value="Unassembled WGS sequence"/>
</dbReference>
<name>A0A380HPC2_STASA</name>
<dbReference type="PANTHER" id="PTHR34980:SF2">
    <property type="entry name" value="INNER MEMBRANE PROTEIN YHAH-RELATED"/>
    <property type="match status" value="1"/>
</dbReference>
<dbReference type="Pfam" id="PF05656">
    <property type="entry name" value="DUF805"/>
    <property type="match status" value="1"/>
</dbReference>
<gene>
    <name evidence="1" type="ORF">NCTC7688_02761</name>
</gene>
<evidence type="ECO:0000313" key="2">
    <source>
        <dbReference type="Proteomes" id="UP000254707"/>
    </source>
</evidence>
<proteinExistence type="predicted"/>
<accession>A0A380HPC2</accession>
<organism evidence="1 2">
    <name type="scientific">Staphylococcus saprophyticus</name>
    <dbReference type="NCBI Taxonomy" id="29385"/>
    <lineage>
        <taxon>Bacteria</taxon>
        <taxon>Bacillati</taxon>
        <taxon>Bacillota</taxon>
        <taxon>Bacilli</taxon>
        <taxon>Bacillales</taxon>
        <taxon>Staphylococcaceae</taxon>
        <taxon>Staphylococcus</taxon>
    </lineage>
</organism>
<dbReference type="GO" id="GO:0005886">
    <property type="term" value="C:plasma membrane"/>
    <property type="evidence" value="ECO:0007669"/>
    <property type="project" value="TreeGrafter"/>
</dbReference>
<dbReference type="EMBL" id="UHED01000001">
    <property type="protein sequence ID" value="SUM84931.1"/>
    <property type="molecule type" value="Genomic_DNA"/>
</dbReference>